<evidence type="ECO:0000256" key="1">
    <source>
        <dbReference type="SAM" id="MobiDB-lite"/>
    </source>
</evidence>
<protein>
    <submittedName>
        <fullName evidence="2">Uncharacterized protein</fullName>
    </submittedName>
</protein>
<name>A0A2S6GG23_9PSEU</name>
<evidence type="ECO:0000313" key="3">
    <source>
        <dbReference type="Proteomes" id="UP000239203"/>
    </source>
</evidence>
<proteinExistence type="predicted"/>
<reference evidence="2 3" key="1">
    <citation type="submission" date="2018-02" db="EMBL/GenBank/DDBJ databases">
        <title>Genomic Encyclopedia of Archaeal and Bacterial Type Strains, Phase II (KMG-II): from individual species to whole genera.</title>
        <authorList>
            <person name="Goeker M."/>
        </authorList>
    </citation>
    <scope>NUCLEOTIDE SEQUENCE [LARGE SCALE GENOMIC DNA]</scope>
    <source>
        <strain evidence="2 3">YU 961-1</strain>
    </source>
</reference>
<dbReference type="AlphaFoldDB" id="A0A2S6GG23"/>
<organism evidence="2 3">
    <name type="scientific">Actinokineospora auranticolor</name>
    <dbReference type="NCBI Taxonomy" id="155976"/>
    <lineage>
        <taxon>Bacteria</taxon>
        <taxon>Bacillati</taxon>
        <taxon>Actinomycetota</taxon>
        <taxon>Actinomycetes</taxon>
        <taxon>Pseudonocardiales</taxon>
        <taxon>Pseudonocardiaceae</taxon>
        <taxon>Actinokineospora</taxon>
    </lineage>
</organism>
<comment type="caution">
    <text evidence="2">The sequence shown here is derived from an EMBL/GenBank/DDBJ whole genome shotgun (WGS) entry which is preliminary data.</text>
</comment>
<evidence type="ECO:0000313" key="2">
    <source>
        <dbReference type="EMBL" id="PPK64179.1"/>
    </source>
</evidence>
<feature type="region of interest" description="Disordered" evidence="1">
    <location>
        <begin position="1"/>
        <end position="24"/>
    </location>
</feature>
<accession>A0A2S6GG23</accession>
<gene>
    <name evidence="2" type="ORF">CLV40_12143</name>
</gene>
<feature type="compositionally biased region" description="Polar residues" evidence="1">
    <location>
        <begin position="10"/>
        <end position="21"/>
    </location>
</feature>
<keyword evidence="3" id="KW-1185">Reference proteome</keyword>
<dbReference type="Proteomes" id="UP000239203">
    <property type="component" value="Unassembled WGS sequence"/>
</dbReference>
<dbReference type="EMBL" id="PTIX01000021">
    <property type="protein sequence ID" value="PPK64179.1"/>
    <property type="molecule type" value="Genomic_DNA"/>
</dbReference>
<sequence>MPPAPGSILSGGTDNSANQSIMPVDNRPKPVWIHLLGRLSTGMIALPTGTVAPSD</sequence>